<comment type="caution">
    <text evidence="2">The sequence shown here is derived from an EMBL/GenBank/DDBJ whole genome shotgun (WGS) entry which is preliminary data.</text>
</comment>
<evidence type="ECO:0000256" key="1">
    <source>
        <dbReference type="SAM" id="Phobius"/>
    </source>
</evidence>
<keyword evidence="3" id="KW-1185">Reference proteome</keyword>
<gene>
    <name evidence="2" type="ORF">FHS90_002444</name>
</gene>
<evidence type="ECO:0000313" key="2">
    <source>
        <dbReference type="EMBL" id="MBA9077726.1"/>
    </source>
</evidence>
<sequence>MTYQRRPPQKKPTSAYHNIMKYVSLVMVFIYFGFGLYVLLSSPDQIALPKEYKIIIGGLLVFYGFIRFVRAYQEYFKKNRRYEE</sequence>
<keyword evidence="1" id="KW-1133">Transmembrane helix</keyword>
<dbReference type="Proteomes" id="UP000563094">
    <property type="component" value="Unassembled WGS sequence"/>
</dbReference>
<proteinExistence type="predicted"/>
<reference evidence="2 3" key="1">
    <citation type="submission" date="2020-08" db="EMBL/GenBank/DDBJ databases">
        <title>Genomic Encyclopedia of Type Strains, Phase IV (KMG-IV): sequencing the most valuable type-strain genomes for metagenomic binning, comparative biology and taxonomic classification.</title>
        <authorList>
            <person name="Goeker M."/>
        </authorList>
    </citation>
    <scope>NUCLEOTIDE SEQUENCE [LARGE SCALE GENOMIC DNA]</scope>
    <source>
        <strain evidence="2 3">DSM 29854</strain>
    </source>
</reference>
<feature type="transmembrane region" description="Helical" evidence="1">
    <location>
        <begin position="52"/>
        <end position="72"/>
    </location>
</feature>
<keyword evidence="1" id="KW-0812">Transmembrane</keyword>
<dbReference type="EMBL" id="JACJIQ010000008">
    <property type="protein sequence ID" value="MBA9077726.1"/>
    <property type="molecule type" value="Genomic_DNA"/>
</dbReference>
<organism evidence="2 3">
    <name type="scientific">Rufibacter quisquiliarum</name>
    <dbReference type="NCBI Taxonomy" id="1549639"/>
    <lineage>
        <taxon>Bacteria</taxon>
        <taxon>Pseudomonadati</taxon>
        <taxon>Bacteroidota</taxon>
        <taxon>Cytophagia</taxon>
        <taxon>Cytophagales</taxon>
        <taxon>Hymenobacteraceae</taxon>
        <taxon>Rufibacter</taxon>
    </lineage>
</organism>
<accession>A0A839GSD3</accession>
<feature type="transmembrane region" description="Helical" evidence="1">
    <location>
        <begin position="21"/>
        <end position="40"/>
    </location>
</feature>
<keyword evidence="1" id="KW-0472">Membrane</keyword>
<protein>
    <submittedName>
        <fullName evidence="2">Uncharacterized protein</fullName>
    </submittedName>
</protein>
<evidence type="ECO:0000313" key="3">
    <source>
        <dbReference type="Proteomes" id="UP000563094"/>
    </source>
</evidence>
<dbReference type="AlphaFoldDB" id="A0A839GSD3"/>
<name>A0A839GSD3_9BACT</name>